<keyword evidence="4" id="KW-0540">Nuclease</keyword>
<dbReference type="CDD" id="cd09274">
    <property type="entry name" value="RNase_HI_RT_Ty3"/>
    <property type="match status" value="1"/>
</dbReference>
<dbReference type="FunFam" id="3.30.70.270:FF:000026">
    <property type="entry name" value="Transposon Ty3-G Gag-Pol polyprotein"/>
    <property type="match status" value="1"/>
</dbReference>
<dbReference type="InterPro" id="IPR043502">
    <property type="entry name" value="DNA/RNA_pol_sf"/>
</dbReference>
<dbReference type="GO" id="GO:0016787">
    <property type="term" value="F:hydrolase activity"/>
    <property type="evidence" value="ECO:0007669"/>
    <property type="project" value="UniProtKB-KW"/>
</dbReference>
<dbReference type="CDD" id="cd01647">
    <property type="entry name" value="RT_LTR"/>
    <property type="match status" value="1"/>
</dbReference>
<keyword evidence="2" id="KW-0808">Transferase</keyword>
<evidence type="ECO:0000259" key="10">
    <source>
        <dbReference type="Pfam" id="PF03732"/>
    </source>
</evidence>
<evidence type="ECO:0000256" key="6">
    <source>
        <dbReference type="ARBA" id="ARBA00022801"/>
    </source>
</evidence>
<feature type="compositionally biased region" description="Basic and acidic residues" evidence="8">
    <location>
        <begin position="1111"/>
        <end position="1120"/>
    </location>
</feature>
<dbReference type="Gene3D" id="3.30.70.270">
    <property type="match status" value="3"/>
</dbReference>
<dbReference type="GO" id="GO:0003964">
    <property type="term" value="F:RNA-directed DNA polymerase activity"/>
    <property type="evidence" value="ECO:0007669"/>
    <property type="project" value="UniProtKB-KW"/>
</dbReference>
<dbReference type="PANTHER" id="PTHR37984">
    <property type="entry name" value="PROTEIN CBG26694"/>
    <property type="match status" value="1"/>
</dbReference>
<keyword evidence="7" id="KW-0695">RNA-directed DNA polymerase</keyword>
<evidence type="ECO:0000256" key="7">
    <source>
        <dbReference type="ARBA" id="ARBA00022918"/>
    </source>
</evidence>
<evidence type="ECO:0000256" key="5">
    <source>
        <dbReference type="ARBA" id="ARBA00022759"/>
    </source>
</evidence>
<dbReference type="PANTHER" id="PTHR37984:SF5">
    <property type="entry name" value="PROTEIN NYNRIN-LIKE"/>
    <property type="match status" value="1"/>
</dbReference>
<dbReference type="Pfam" id="PF00078">
    <property type="entry name" value="RVT_1"/>
    <property type="match status" value="1"/>
</dbReference>
<dbReference type="InterPro" id="IPR050951">
    <property type="entry name" value="Retrovirus_Pol_polyprotein"/>
</dbReference>
<keyword evidence="6" id="KW-0378">Hydrolase</keyword>
<feature type="domain" description="Retrotransposon gag" evidence="10">
    <location>
        <begin position="160"/>
        <end position="250"/>
    </location>
</feature>
<evidence type="ECO:0000256" key="8">
    <source>
        <dbReference type="SAM" id="MobiDB-lite"/>
    </source>
</evidence>
<dbReference type="InterPro" id="IPR000477">
    <property type="entry name" value="RT_dom"/>
</dbReference>
<keyword evidence="3" id="KW-0548">Nucleotidyltransferase</keyword>
<evidence type="ECO:0000259" key="11">
    <source>
        <dbReference type="Pfam" id="PF17917"/>
    </source>
</evidence>
<dbReference type="Gene3D" id="2.40.70.10">
    <property type="entry name" value="Acid Proteases"/>
    <property type="match status" value="1"/>
</dbReference>
<organism evidence="12 13">
    <name type="scientific">Lolium multiflorum</name>
    <name type="common">Italian ryegrass</name>
    <name type="synonym">Lolium perenne subsp. multiflorum</name>
    <dbReference type="NCBI Taxonomy" id="4521"/>
    <lineage>
        <taxon>Eukaryota</taxon>
        <taxon>Viridiplantae</taxon>
        <taxon>Streptophyta</taxon>
        <taxon>Embryophyta</taxon>
        <taxon>Tracheophyta</taxon>
        <taxon>Spermatophyta</taxon>
        <taxon>Magnoliopsida</taxon>
        <taxon>Liliopsida</taxon>
        <taxon>Poales</taxon>
        <taxon>Poaceae</taxon>
        <taxon>BOP clade</taxon>
        <taxon>Pooideae</taxon>
        <taxon>Poodae</taxon>
        <taxon>Poeae</taxon>
        <taxon>Poeae Chloroplast Group 2 (Poeae type)</taxon>
        <taxon>Loliodinae</taxon>
        <taxon>Loliinae</taxon>
        <taxon>Lolium</taxon>
    </lineage>
</organism>
<dbReference type="InterPro" id="IPR021109">
    <property type="entry name" value="Peptidase_aspartic_dom_sf"/>
</dbReference>
<evidence type="ECO:0000256" key="3">
    <source>
        <dbReference type="ARBA" id="ARBA00022695"/>
    </source>
</evidence>
<keyword evidence="13" id="KW-1185">Reference proteome</keyword>
<reference evidence="12" key="1">
    <citation type="submission" date="2023-07" db="EMBL/GenBank/DDBJ databases">
        <title>A chromosome-level genome assembly of Lolium multiflorum.</title>
        <authorList>
            <person name="Chen Y."/>
            <person name="Copetti D."/>
            <person name="Kolliker R."/>
            <person name="Studer B."/>
        </authorList>
    </citation>
    <scope>NUCLEOTIDE SEQUENCE</scope>
    <source>
        <strain evidence="12">02402/16</strain>
        <tissue evidence="12">Leaf</tissue>
    </source>
</reference>
<dbReference type="InterPro" id="IPR005162">
    <property type="entry name" value="Retrotrans_gag_dom"/>
</dbReference>
<dbReference type="EC" id="2.7.7.49" evidence="1"/>
<dbReference type="CDD" id="cd00303">
    <property type="entry name" value="retropepsin_like"/>
    <property type="match status" value="1"/>
</dbReference>
<dbReference type="InterPro" id="IPR041373">
    <property type="entry name" value="RT_RNaseH"/>
</dbReference>
<feature type="region of interest" description="Disordered" evidence="8">
    <location>
        <begin position="286"/>
        <end position="312"/>
    </location>
</feature>
<feature type="compositionally biased region" description="Basic and acidic residues" evidence="8">
    <location>
        <begin position="1007"/>
        <end position="1027"/>
    </location>
</feature>
<name>A0AAD8WB25_LOLMU</name>
<comment type="caution">
    <text evidence="12">The sequence shown here is derived from an EMBL/GenBank/DDBJ whole genome shotgun (WGS) entry which is preliminary data.</text>
</comment>
<evidence type="ECO:0000256" key="4">
    <source>
        <dbReference type="ARBA" id="ARBA00022722"/>
    </source>
</evidence>
<evidence type="ECO:0000313" key="13">
    <source>
        <dbReference type="Proteomes" id="UP001231189"/>
    </source>
</evidence>
<feature type="domain" description="Reverse transcriptase RNase H-like" evidence="11">
    <location>
        <begin position="846"/>
        <end position="949"/>
    </location>
</feature>
<dbReference type="Pfam" id="PF17917">
    <property type="entry name" value="RT_RNaseH"/>
    <property type="match status" value="1"/>
</dbReference>
<dbReference type="Proteomes" id="UP001231189">
    <property type="component" value="Unassembled WGS sequence"/>
</dbReference>
<accession>A0AAD8WB25</accession>
<evidence type="ECO:0000256" key="2">
    <source>
        <dbReference type="ARBA" id="ARBA00022679"/>
    </source>
</evidence>
<evidence type="ECO:0000259" key="9">
    <source>
        <dbReference type="Pfam" id="PF00078"/>
    </source>
</evidence>
<gene>
    <name evidence="12" type="ORF">QYE76_065267</name>
</gene>
<dbReference type="InterPro" id="IPR043128">
    <property type="entry name" value="Rev_trsase/Diguanyl_cyclase"/>
</dbReference>
<dbReference type="Pfam" id="PF03732">
    <property type="entry name" value="Retrotrans_gag"/>
    <property type="match status" value="1"/>
</dbReference>
<sequence length="1179" mass="134082">MNPLSGRVPEAISRIPRDGIRGVSGFSYRGSRCRGFATEALSRRKVNAGPHEGPRGRSARPGPGRAGLLWPPRGPTVRGILTKGYSRLCGAESTREKRALRRAGIRRGNSLPEGEIDAIAIVIELDIISIIITIVSTIYTAITTAAPRHRCISMNEVRKKLFTISLSGKAAHWYKLLKNGDSIDWEDIVPLFYSKFYPPSEIHKDRNRIYNFWPHDGESIAQAWGRLKSLMLKCPIHELPGNVIIDNFYARLSFQDKTLLDTSCSGSFTRKNEEFKRDLLDRIQENTEGWENDKDRESVQVNKSEKKPKEPEEQIKIEPAVAIVKDLVTENVEDGHIIFCEDASNIVSHPNKSKQVSVPMLSVRIGDHCYYGLCDIGASVSAIPYELYTEIMHEIGSCELEDIDVVIHLANRETISPIGIVRDVEVLCGKIKYPADFLQHLENSESEAFRKERDELEEIFRRQPILKHDLPVEDLGTTPPPKEDPVFDLKPLPDNLKYAHIDDKKIYPVIISSKLSEIEEERLLEILKKHRGAIGYTLDDLKGISPSICQHAINMEEDAKPVVEHQRRLIPKMKEVVRNEVLKLLEAGIIYPIADSRWVSPVHCVPKKGGMTVVPNDNDELIPQRIVVGYRMCIDFRKVNKVTKKDHYPLPFIDQMLERLSKNTHFCFLDGYSGFSQIAVKAKDQEKTTFTCPYGTYAYRRMPFGLCNAPATFQRCMSAIFHGFCESIVERCEETNLVLNWEKCHFMVNEGIVLGHKISERGIEVDRAKVEAIEKMPYPRDVKGIRSVLGHAGFYRRFIKDFSKISKPLTNLLQKDVPFVFDDDCKEAFETLKKALTTAPVVEPPDWNLPFEIMCDASDFAVGAVLGQRVDKKLNVIHYASKTLDAAQRNYATTEKELLAVVFACDKFRPYIVDSKVTIHTDHAAIRYLMTKKDAKPRLIRWVLLLQEFDLHIIDRKGADNPVADNLSRLENIAYDHVPVNDSFPNEQLAVIKVSSRESPCTMVSNNKDKEPLKENIQDPELKKEDAREDEEVEEAPQERQQATVASIGVISSPSNIKRSARIATGGAVPRHYLAPRTSYPSHYNPYRNLIYDRQTERTPKVVLPSNWDINRSDTAGEKEPEAEEWGNNSKSWDSPSDRLLNRVEHNSEMIRNLIYRIDELQELIEKLVRNSSPPSPKE</sequence>
<keyword evidence="5" id="KW-0255">Endonuclease</keyword>
<dbReference type="GO" id="GO:0004519">
    <property type="term" value="F:endonuclease activity"/>
    <property type="evidence" value="ECO:0007669"/>
    <property type="project" value="UniProtKB-KW"/>
</dbReference>
<feature type="region of interest" description="Disordered" evidence="8">
    <location>
        <begin position="41"/>
        <end position="69"/>
    </location>
</feature>
<protein>
    <recommendedName>
        <fullName evidence="1">RNA-directed DNA polymerase</fullName>
        <ecNumber evidence="1">2.7.7.49</ecNumber>
    </recommendedName>
</protein>
<dbReference type="EMBL" id="JAUUTY010000004">
    <property type="protein sequence ID" value="KAK1647462.1"/>
    <property type="molecule type" value="Genomic_DNA"/>
</dbReference>
<dbReference type="FunFam" id="3.10.20.370:FF:000001">
    <property type="entry name" value="Retrovirus-related Pol polyprotein from transposon 17.6-like protein"/>
    <property type="match status" value="1"/>
</dbReference>
<dbReference type="Gene3D" id="3.10.10.10">
    <property type="entry name" value="HIV Type 1 Reverse Transcriptase, subunit A, domain 1"/>
    <property type="match status" value="1"/>
</dbReference>
<evidence type="ECO:0000256" key="1">
    <source>
        <dbReference type="ARBA" id="ARBA00012493"/>
    </source>
</evidence>
<evidence type="ECO:0000313" key="12">
    <source>
        <dbReference type="EMBL" id="KAK1647462.1"/>
    </source>
</evidence>
<feature type="domain" description="Reverse transcriptase" evidence="9">
    <location>
        <begin position="628"/>
        <end position="723"/>
    </location>
</feature>
<proteinExistence type="predicted"/>
<dbReference type="AlphaFoldDB" id="A0AAD8WB25"/>
<feature type="region of interest" description="Disordered" evidence="8">
    <location>
        <begin position="1108"/>
        <end position="1136"/>
    </location>
</feature>
<dbReference type="SUPFAM" id="SSF56672">
    <property type="entry name" value="DNA/RNA polymerases"/>
    <property type="match status" value="1"/>
</dbReference>
<feature type="region of interest" description="Disordered" evidence="8">
    <location>
        <begin position="1000"/>
        <end position="1043"/>
    </location>
</feature>